<dbReference type="EMBL" id="CP036265">
    <property type="protein sequence ID" value="QDT14936.1"/>
    <property type="molecule type" value="Genomic_DNA"/>
</dbReference>
<dbReference type="InterPro" id="IPR010496">
    <property type="entry name" value="AL/BT2_dom"/>
</dbReference>
<protein>
    <recommendedName>
        <fullName evidence="1">3-keto-alpha-glucoside-1,2-lyase/3-keto-2-hydroxy-glucal hydratase domain-containing protein</fullName>
    </recommendedName>
</protein>
<dbReference type="AlphaFoldDB" id="A0A517P6D8"/>
<keyword evidence="3" id="KW-1185">Reference proteome</keyword>
<organism evidence="2 3">
    <name type="scientific">Alienimonas californiensis</name>
    <dbReference type="NCBI Taxonomy" id="2527989"/>
    <lineage>
        <taxon>Bacteria</taxon>
        <taxon>Pseudomonadati</taxon>
        <taxon>Planctomycetota</taxon>
        <taxon>Planctomycetia</taxon>
        <taxon>Planctomycetales</taxon>
        <taxon>Planctomycetaceae</taxon>
        <taxon>Alienimonas</taxon>
    </lineage>
</organism>
<dbReference type="Gene3D" id="2.60.120.560">
    <property type="entry name" value="Exo-inulinase, domain 1"/>
    <property type="match status" value="1"/>
</dbReference>
<dbReference type="Pfam" id="PF06439">
    <property type="entry name" value="3keto-disac_hyd"/>
    <property type="match status" value="1"/>
</dbReference>
<evidence type="ECO:0000313" key="2">
    <source>
        <dbReference type="EMBL" id="QDT14936.1"/>
    </source>
</evidence>
<dbReference type="OrthoDB" id="272468at2"/>
<dbReference type="RefSeq" id="WP_145357785.1">
    <property type="nucleotide sequence ID" value="NZ_CP036265.1"/>
</dbReference>
<feature type="domain" description="3-keto-alpha-glucoside-1,2-lyase/3-keto-2-hydroxy-glucal hydratase" evidence="1">
    <location>
        <begin position="35"/>
        <end position="239"/>
    </location>
</feature>
<dbReference type="KEGG" id="acaf:CA12_10160"/>
<sequence length="242" mass="26794">MLAALLLVSLGIQDGAERGVPQMRPESPAGQFEKGFTPLFDGETLDGWNGREGLWSVEDGAIVGRTNDEKPLEANTFLVLEKPAENFDLRLKYKIESGNSGVQYRAEAFDEEAYRVRGPQADIDSSPQYTGIHYSEGARGIVAVRGQKVKVVPDGKKGKNETVGSSGDAAELQAKHIKSNDWNEYRIVADGPTMRHYVNGQLMSEVTDERPDREKSGVIALQLHRGPPMVVRFKDVRIKRLK</sequence>
<proteinExistence type="predicted"/>
<evidence type="ECO:0000259" key="1">
    <source>
        <dbReference type="Pfam" id="PF06439"/>
    </source>
</evidence>
<dbReference type="Proteomes" id="UP000318741">
    <property type="component" value="Chromosome"/>
</dbReference>
<evidence type="ECO:0000313" key="3">
    <source>
        <dbReference type="Proteomes" id="UP000318741"/>
    </source>
</evidence>
<dbReference type="GO" id="GO:0016787">
    <property type="term" value="F:hydrolase activity"/>
    <property type="evidence" value="ECO:0007669"/>
    <property type="project" value="InterPro"/>
</dbReference>
<accession>A0A517P6D8</accession>
<gene>
    <name evidence="2" type="ORF">CA12_10160</name>
</gene>
<name>A0A517P6D8_9PLAN</name>
<reference evidence="2 3" key="1">
    <citation type="submission" date="2019-02" db="EMBL/GenBank/DDBJ databases">
        <title>Deep-cultivation of Planctomycetes and their phenomic and genomic characterization uncovers novel biology.</title>
        <authorList>
            <person name="Wiegand S."/>
            <person name="Jogler M."/>
            <person name="Boedeker C."/>
            <person name="Pinto D."/>
            <person name="Vollmers J."/>
            <person name="Rivas-Marin E."/>
            <person name="Kohn T."/>
            <person name="Peeters S.H."/>
            <person name="Heuer A."/>
            <person name="Rast P."/>
            <person name="Oberbeckmann S."/>
            <person name="Bunk B."/>
            <person name="Jeske O."/>
            <person name="Meyerdierks A."/>
            <person name="Storesund J.E."/>
            <person name="Kallscheuer N."/>
            <person name="Luecker S."/>
            <person name="Lage O.M."/>
            <person name="Pohl T."/>
            <person name="Merkel B.J."/>
            <person name="Hornburger P."/>
            <person name="Mueller R.-W."/>
            <person name="Bruemmer F."/>
            <person name="Labrenz M."/>
            <person name="Spormann A.M."/>
            <person name="Op den Camp H."/>
            <person name="Overmann J."/>
            <person name="Amann R."/>
            <person name="Jetten M.S.M."/>
            <person name="Mascher T."/>
            <person name="Medema M.H."/>
            <person name="Devos D.P."/>
            <person name="Kaster A.-K."/>
            <person name="Ovreas L."/>
            <person name="Rohde M."/>
            <person name="Galperin M.Y."/>
            <person name="Jogler C."/>
        </authorList>
    </citation>
    <scope>NUCLEOTIDE SEQUENCE [LARGE SCALE GENOMIC DNA]</scope>
    <source>
        <strain evidence="2 3">CA12</strain>
    </source>
</reference>